<dbReference type="EMBL" id="META01000001">
    <property type="protein sequence ID" value="OGB74550.1"/>
    <property type="molecule type" value="Genomic_DNA"/>
</dbReference>
<proteinExistence type="predicted"/>
<dbReference type="AlphaFoldDB" id="A0A1F4NT64"/>
<reference evidence="1 2" key="1">
    <citation type="journal article" date="2016" name="Nat. Commun.">
        <title>Thousands of microbial genomes shed light on interconnected biogeochemical processes in an aquifer system.</title>
        <authorList>
            <person name="Anantharaman K."/>
            <person name="Brown C.T."/>
            <person name="Hug L.A."/>
            <person name="Sharon I."/>
            <person name="Castelle C.J."/>
            <person name="Probst A.J."/>
            <person name="Thomas B.C."/>
            <person name="Singh A."/>
            <person name="Wilkins M.J."/>
            <person name="Karaoz U."/>
            <person name="Brodie E.L."/>
            <person name="Williams K.H."/>
            <person name="Hubbard S.S."/>
            <person name="Banfield J.F."/>
        </authorList>
    </citation>
    <scope>NUCLEOTIDE SEQUENCE [LARGE SCALE GENOMIC DNA]</scope>
</reference>
<organism evidence="1 2">
    <name type="scientific">candidate division Kazan bacterium RBG_13_50_9</name>
    <dbReference type="NCBI Taxonomy" id="1798535"/>
    <lineage>
        <taxon>Bacteria</taxon>
        <taxon>Bacteria division Kazan-3B-28</taxon>
    </lineage>
</organism>
<comment type="caution">
    <text evidence="1">The sequence shown here is derived from an EMBL/GenBank/DDBJ whole genome shotgun (WGS) entry which is preliminary data.</text>
</comment>
<evidence type="ECO:0000313" key="1">
    <source>
        <dbReference type="EMBL" id="OGB74550.1"/>
    </source>
</evidence>
<dbReference type="Proteomes" id="UP000176651">
    <property type="component" value="Unassembled WGS sequence"/>
</dbReference>
<gene>
    <name evidence="1" type="ORF">A2V68_03035</name>
</gene>
<name>A0A1F4NT64_UNCK3</name>
<evidence type="ECO:0000313" key="2">
    <source>
        <dbReference type="Proteomes" id="UP000176651"/>
    </source>
</evidence>
<sequence>MDKKKHLIIGAGDIGKSMLEAIKDTTEAQIRDQESDIVGRFDCIHICFPYFNGFLGEVKRYDTLYAPEIIIVHSTVPVGTIRALGEKAVHIPIRGRHPLLAESIRIFKMYVSGNDPARVKEVAKFFQQVNPDVLSLENYQPETTEILKLMDTSYFAWNILFEKEMKRICDEHKVPFEIVYQDANNSYNAGYTALGQPQFTRPVLKHMPGPIGRPVLDHMPGPIGGHCVIPNAELFPKTYINQLILKKNKEFKKELPDS</sequence>
<dbReference type="STRING" id="1798535.A2V68_03035"/>
<accession>A0A1F4NT64</accession>
<protein>
    <submittedName>
        <fullName evidence="1">Uncharacterized protein</fullName>
    </submittedName>
</protein>